<accession>A0A222VPK3</accession>
<dbReference type="Gene3D" id="2.70.98.10">
    <property type="match status" value="1"/>
</dbReference>
<gene>
    <name evidence="1" type="ORF">SAMN05421630_1011082</name>
</gene>
<dbReference type="Proteomes" id="UP000199494">
    <property type="component" value="Unassembled WGS sequence"/>
</dbReference>
<evidence type="ECO:0000313" key="1">
    <source>
        <dbReference type="EMBL" id="SDC27314.1"/>
    </source>
</evidence>
<dbReference type="Pfam" id="PF14315">
    <property type="entry name" value="DUF4380"/>
    <property type="match status" value="1"/>
</dbReference>
<dbReference type="KEGG" id="pmad:BAY61_13490"/>
<dbReference type="EMBL" id="FMZE01000001">
    <property type="protein sequence ID" value="SDC27314.1"/>
    <property type="molecule type" value="Genomic_DNA"/>
</dbReference>
<sequence length="397" mass="42731">MTGVPRVERQEGPEVLWLDNGILRLGLVPSLGGRLLSLRLLSDQDGRELLWRNDDLLTDDLTPRNGHEPEPHAGNLGDWVNYGGDKTWPAPQGWDGAGQWAGPPDPVLDSGRYAATVEHDTAAAAVTLRSGDDPRTGLRLTRRFILRAHHCGYRLEITAHNTSARPVRWALWNVTQLAAEGSGGTMVAGPPRVTRLLSGTGFPDWTELPGDRVLVPHQDVVGKLGFPSATGWLAHMGAGATLTQFFTVDAGAEYPDQGSRAEVWLECPLPAPLAELGDLDPPARIVECEVLGPLTTLQPGESTTLRLDCAVTPGTAMVHDVTRAGHWTRPATIRYGRLTGEFVAYRDGVLTAGPREIGVRAGETVLLDIPVTGVPELELIDGTGEQVLAATVREEGR</sequence>
<dbReference type="InterPro" id="IPR025488">
    <property type="entry name" value="DUF4380"/>
</dbReference>
<dbReference type="AlphaFoldDB" id="A0A222VPK3"/>
<name>A0A222VPK3_9PSEU</name>
<dbReference type="RefSeq" id="WP_091797818.1">
    <property type="nucleotide sequence ID" value="NZ_CP016353.1"/>
</dbReference>
<proteinExistence type="predicted"/>
<organism evidence="1 2">
    <name type="scientific">Prauserella marina</name>
    <dbReference type="NCBI Taxonomy" id="530584"/>
    <lineage>
        <taxon>Bacteria</taxon>
        <taxon>Bacillati</taxon>
        <taxon>Actinomycetota</taxon>
        <taxon>Actinomycetes</taxon>
        <taxon>Pseudonocardiales</taxon>
        <taxon>Pseudonocardiaceae</taxon>
        <taxon>Prauserella</taxon>
    </lineage>
</organism>
<protein>
    <submittedName>
        <fullName evidence="1">Uncharacterized protein</fullName>
    </submittedName>
</protein>
<reference evidence="1 2" key="1">
    <citation type="submission" date="2016-10" db="EMBL/GenBank/DDBJ databases">
        <authorList>
            <person name="de Groot N.N."/>
        </authorList>
    </citation>
    <scope>NUCLEOTIDE SEQUENCE [LARGE SCALE GENOMIC DNA]</scope>
    <source>
        <strain evidence="1 2">CGMCC 4.5506</strain>
    </source>
</reference>
<keyword evidence="2" id="KW-1185">Reference proteome</keyword>
<dbReference type="InterPro" id="IPR014718">
    <property type="entry name" value="GH-type_carb-bd"/>
</dbReference>
<dbReference type="STRING" id="530584.SAMN05421630_1011082"/>
<dbReference type="OrthoDB" id="174931at2"/>
<dbReference type="GO" id="GO:0030246">
    <property type="term" value="F:carbohydrate binding"/>
    <property type="evidence" value="ECO:0007669"/>
    <property type="project" value="InterPro"/>
</dbReference>
<evidence type="ECO:0000313" key="2">
    <source>
        <dbReference type="Proteomes" id="UP000199494"/>
    </source>
</evidence>